<gene>
    <name evidence="1" type="ORF">CPELLU_LOCUS18666</name>
</gene>
<dbReference type="AlphaFoldDB" id="A0A9N9K7N6"/>
<keyword evidence="2" id="KW-1185">Reference proteome</keyword>
<name>A0A9N9K7N6_9GLOM</name>
<proteinExistence type="predicted"/>
<protein>
    <submittedName>
        <fullName evidence="1">243_t:CDS:1</fullName>
    </submittedName>
</protein>
<dbReference type="EMBL" id="CAJVQA010038637">
    <property type="protein sequence ID" value="CAG8811182.1"/>
    <property type="molecule type" value="Genomic_DNA"/>
</dbReference>
<reference evidence="1" key="1">
    <citation type="submission" date="2021-06" db="EMBL/GenBank/DDBJ databases">
        <authorList>
            <person name="Kallberg Y."/>
            <person name="Tangrot J."/>
            <person name="Rosling A."/>
        </authorList>
    </citation>
    <scope>NUCLEOTIDE SEQUENCE</scope>
    <source>
        <strain evidence="1">FL966</strain>
    </source>
</reference>
<feature type="non-terminal residue" evidence="1">
    <location>
        <position position="1"/>
    </location>
</feature>
<evidence type="ECO:0000313" key="2">
    <source>
        <dbReference type="Proteomes" id="UP000789759"/>
    </source>
</evidence>
<organism evidence="1 2">
    <name type="scientific">Cetraspora pellucida</name>
    <dbReference type="NCBI Taxonomy" id="1433469"/>
    <lineage>
        <taxon>Eukaryota</taxon>
        <taxon>Fungi</taxon>
        <taxon>Fungi incertae sedis</taxon>
        <taxon>Mucoromycota</taxon>
        <taxon>Glomeromycotina</taxon>
        <taxon>Glomeromycetes</taxon>
        <taxon>Diversisporales</taxon>
        <taxon>Gigasporaceae</taxon>
        <taxon>Cetraspora</taxon>
    </lineage>
</organism>
<dbReference type="Proteomes" id="UP000789759">
    <property type="component" value="Unassembled WGS sequence"/>
</dbReference>
<comment type="caution">
    <text evidence="1">The sequence shown here is derived from an EMBL/GenBank/DDBJ whole genome shotgun (WGS) entry which is preliminary data.</text>
</comment>
<accession>A0A9N9K7N6</accession>
<sequence length="41" mass="4804">YPIVLSCSYLPHLSFQMEERNLQIARLVSSLQQKEKVTQKP</sequence>
<evidence type="ECO:0000313" key="1">
    <source>
        <dbReference type="EMBL" id="CAG8811182.1"/>
    </source>
</evidence>